<dbReference type="GO" id="GO:0005886">
    <property type="term" value="C:plasma membrane"/>
    <property type="evidence" value="ECO:0007669"/>
    <property type="project" value="UniProtKB-SubCell"/>
</dbReference>
<comment type="caution">
    <text evidence="6">The sequence shown here is derived from an EMBL/GenBank/DDBJ whole genome shotgun (WGS) entry which is preliminary data.</text>
</comment>
<keyword evidence="1 3" id="KW-0119">Carbohydrate metabolism</keyword>
<evidence type="ECO:0000313" key="7">
    <source>
        <dbReference type="Proteomes" id="UP000828390"/>
    </source>
</evidence>
<dbReference type="Pfam" id="PF19292">
    <property type="entry name" value="KPBB_C"/>
    <property type="match status" value="1"/>
</dbReference>
<keyword evidence="3" id="KW-0472">Membrane</keyword>
<comment type="PTM">
    <text evidence="2">Although the final Cys may be farnesylated, the terminal tripeptide is probably not removed, and the C-terminus is not methylated.</text>
</comment>
<dbReference type="PANTHER" id="PTHR10749:SF7">
    <property type="entry name" value="PHOSPHORYLASE B KINASE REGULATORY SUBUNIT ALPHA-RELATED"/>
    <property type="match status" value="1"/>
</dbReference>
<reference evidence="6" key="1">
    <citation type="journal article" date="2019" name="bioRxiv">
        <title>The Genome of the Zebra Mussel, Dreissena polymorpha: A Resource for Invasive Species Research.</title>
        <authorList>
            <person name="McCartney M.A."/>
            <person name="Auch B."/>
            <person name="Kono T."/>
            <person name="Mallez S."/>
            <person name="Zhang Y."/>
            <person name="Obille A."/>
            <person name="Becker A."/>
            <person name="Abrahante J.E."/>
            <person name="Garbe J."/>
            <person name="Badalamenti J.P."/>
            <person name="Herman A."/>
            <person name="Mangelson H."/>
            <person name="Liachko I."/>
            <person name="Sullivan S."/>
            <person name="Sone E.D."/>
            <person name="Koren S."/>
            <person name="Silverstein K.A.T."/>
            <person name="Beckman K.B."/>
            <person name="Gohl D.M."/>
        </authorList>
    </citation>
    <scope>NUCLEOTIDE SEQUENCE</scope>
    <source>
        <strain evidence="6">Duluth1</strain>
        <tissue evidence="6">Whole animal</tissue>
    </source>
</reference>
<proteinExistence type="inferred from homology"/>
<keyword evidence="2 3" id="KW-0636">Prenylation</keyword>
<keyword evidence="3" id="KW-1003">Cell membrane</keyword>
<dbReference type="InterPro" id="IPR045583">
    <property type="entry name" value="KPBA/B_C"/>
</dbReference>
<feature type="domain" description="Phosphorylase b kinase regulatory subunit alpha/beta C-terminal" evidence="5">
    <location>
        <begin position="252"/>
        <end position="380"/>
    </location>
</feature>
<dbReference type="GO" id="GO:0005977">
    <property type="term" value="P:glycogen metabolic process"/>
    <property type="evidence" value="ECO:0007669"/>
    <property type="project" value="UniProtKB-KW"/>
</dbReference>
<keyword evidence="7" id="KW-1185">Reference proteome</keyword>
<comment type="pathway">
    <text evidence="3">Glycan biosynthesis; glycogen metabolism.</text>
</comment>
<gene>
    <name evidence="6" type="ORF">DPMN_114569</name>
</gene>
<feature type="compositionally biased region" description="Polar residues" evidence="4">
    <location>
        <begin position="236"/>
        <end position="246"/>
    </location>
</feature>
<accession>A0A9D4QSL6</accession>
<feature type="lipid moiety-binding region" description="S-farnesyl cysteine" evidence="2">
    <location>
        <position position="432"/>
    </location>
</feature>
<evidence type="ECO:0000256" key="2">
    <source>
        <dbReference type="PIRSR" id="PIRSR608734-50"/>
    </source>
</evidence>
<evidence type="ECO:0000259" key="5">
    <source>
        <dbReference type="Pfam" id="PF19292"/>
    </source>
</evidence>
<dbReference type="Proteomes" id="UP000828390">
    <property type="component" value="Unassembled WGS sequence"/>
</dbReference>
<dbReference type="InterPro" id="IPR008734">
    <property type="entry name" value="PHK_A/B_su"/>
</dbReference>
<evidence type="ECO:0000313" key="6">
    <source>
        <dbReference type="EMBL" id="KAH3841112.1"/>
    </source>
</evidence>
<evidence type="ECO:0000256" key="4">
    <source>
        <dbReference type="SAM" id="MobiDB-lite"/>
    </source>
</evidence>
<sequence length="435" mass="49152">MGLWPFMDKFNNDSSYNNSENLNEQADIIHYLYIKQYVLKTRGIVMASSSSGACAWWLVRHAAGMLKKRDLSVLNFIYRILIVHAATDLLWASPRTGRKSLQDELAAIIYESCGDDLSTASLTQEILIYLAMFIRTEPKLFKEMLRMRVGLIIQVMASEMSCISTGEDASDHLLNLSPYELKMMLHHILSGKEFVITTVMNEYDDEYKFSVVSKQSRQETSAFASKLSRKGPLNQKMPSVTVQSPPSAAGKPEIEDEMEDRQGQWLRRRRLDGALNRVPVGFYTQVWKVLEKCHGLSIGSHFLPHSLTREMTSGEFKFALQVERVLNMIPQPEYRQLMVEALMVTTLLVEGDCRINLSGQVLNVDKIVQQANSIFIKEQNISSEVVNHSTGSAGICLHLYDTAPSGRYGTMSYLARALAVFMNIGDHQNLECNIS</sequence>
<organism evidence="6 7">
    <name type="scientific">Dreissena polymorpha</name>
    <name type="common">Zebra mussel</name>
    <name type="synonym">Mytilus polymorpha</name>
    <dbReference type="NCBI Taxonomy" id="45954"/>
    <lineage>
        <taxon>Eukaryota</taxon>
        <taxon>Metazoa</taxon>
        <taxon>Spiralia</taxon>
        <taxon>Lophotrochozoa</taxon>
        <taxon>Mollusca</taxon>
        <taxon>Bivalvia</taxon>
        <taxon>Autobranchia</taxon>
        <taxon>Heteroconchia</taxon>
        <taxon>Euheterodonta</taxon>
        <taxon>Imparidentia</taxon>
        <taxon>Neoheterodontei</taxon>
        <taxon>Myida</taxon>
        <taxon>Dreissenoidea</taxon>
        <taxon>Dreissenidae</taxon>
        <taxon>Dreissena</taxon>
    </lineage>
</organism>
<feature type="region of interest" description="Disordered" evidence="4">
    <location>
        <begin position="223"/>
        <end position="261"/>
    </location>
</feature>
<reference evidence="6" key="2">
    <citation type="submission" date="2020-11" db="EMBL/GenBank/DDBJ databases">
        <authorList>
            <person name="McCartney M.A."/>
            <person name="Auch B."/>
            <person name="Kono T."/>
            <person name="Mallez S."/>
            <person name="Becker A."/>
            <person name="Gohl D.M."/>
            <person name="Silverstein K.A.T."/>
            <person name="Koren S."/>
            <person name="Bechman K.B."/>
            <person name="Herman A."/>
            <person name="Abrahante J.E."/>
            <person name="Garbe J."/>
        </authorList>
    </citation>
    <scope>NUCLEOTIDE SEQUENCE</scope>
    <source>
        <strain evidence="6">Duluth1</strain>
        <tissue evidence="6">Whole animal</tissue>
    </source>
</reference>
<keyword evidence="3" id="KW-0321">Glycogen metabolism</keyword>
<dbReference type="GO" id="GO:0005964">
    <property type="term" value="C:phosphorylase kinase complex"/>
    <property type="evidence" value="ECO:0007669"/>
    <property type="project" value="TreeGrafter"/>
</dbReference>
<evidence type="ECO:0000256" key="1">
    <source>
        <dbReference type="ARBA" id="ARBA00023277"/>
    </source>
</evidence>
<dbReference type="EMBL" id="JAIWYP010000004">
    <property type="protein sequence ID" value="KAH3841112.1"/>
    <property type="molecule type" value="Genomic_DNA"/>
</dbReference>
<comment type="subcellular location">
    <subcellularLocation>
        <location evidence="3">Cell membrane</location>
        <topology evidence="3">Lipid-anchor</topology>
        <orientation evidence="3">Cytoplasmic side</orientation>
    </subcellularLocation>
</comment>
<dbReference type="GO" id="GO:0005516">
    <property type="term" value="F:calmodulin binding"/>
    <property type="evidence" value="ECO:0007669"/>
    <property type="project" value="UniProtKB-KW"/>
</dbReference>
<dbReference type="AlphaFoldDB" id="A0A9D4QSL6"/>
<protein>
    <recommendedName>
        <fullName evidence="3">Phosphorylase b kinase regulatory subunit</fullName>
    </recommendedName>
</protein>
<comment type="similarity">
    <text evidence="3">Belongs to the phosphorylase b kinase regulatory chain family.</text>
</comment>
<comment type="function">
    <text evidence="3">Phosphorylase b kinase catalyzes the phosphorylation of serine in certain substrates, including troponin I.</text>
</comment>
<keyword evidence="3" id="KW-0112">Calmodulin-binding</keyword>
<keyword evidence="2 3" id="KW-0449">Lipoprotein</keyword>
<evidence type="ECO:0000256" key="3">
    <source>
        <dbReference type="RuleBase" id="RU364123"/>
    </source>
</evidence>
<name>A0A9D4QSL6_DREPO</name>
<dbReference type="PANTHER" id="PTHR10749">
    <property type="entry name" value="PHOSPHORYLASE B KINASE REGULATORY SUBUNIT"/>
    <property type="match status" value="1"/>
</dbReference>